<organism evidence="1">
    <name type="scientific">marine sediment metagenome</name>
    <dbReference type="NCBI Taxonomy" id="412755"/>
    <lineage>
        <taxon>unclassified sequences</taxon>
        <taxon>metagenomes</taxon>
        <taxon>ecological metagenomes</taxon>
    </lineage>
</organism>
<proteinExistence type="predicted"/>
<protein>
    <submittedName>
        <fullName evidence="1">Uncharacterized protein</fullName>
    </submittedName>
</protein>
<comment type="caution">
    <text evidence="1">The sequence shown here is derived from an EMBL/GenBank/DDBJ whole genome shotgun (WGS) entry which is preliminary data.</text>
</comment>
<accession>A0A0F9SFV8</accession>
<gene>
    <name evidence="1" type="ORF">LCGC14_0779680</name>
</gene>
<name>A0A0F9SFV8_9ZZZZ</name>
<dbReference type="AlphaFoldDB" id="A0A0F9SFV8"/>
<sequence>MSNINKKGLHDLIEEMPDDFIWEALTYHECE</sequence>
<dbReference type="EMBL" id="LAZR01002007">
    <property type="protein sequence ID" value="KKN35846.1"/>
    <property type="molecule type" value="Genomic_DNA"/>
</dbReference>
<reference evidence="1" key="1">
    <citation type="journal article" date="2015" name="Nature">
        <title>Complex archaea that bridge the gap between prokaryotes and eukaryotes.</title>
        <authorList>
            <person name="Spang A."/>
            <person name="Saw J.H."/>
            <person name="Jorgensen S.L."/>
            <person name="Zaremba-Niedzwiedzka K."/>
            <person name="Martijn J."/>
            <person name="Lind A.E."/>
            <person name="van Eijk R."/>
            <person name="Schleper C."/>
            <person name="Guy L."/>
            <person name="Ettema T.J."/>
        </authorList>
    </citation>
    <scope>NUCLEOTIDE SEQUENCE</scope>
</reference>
<evidence type="ECO:0000313" key="1">
    <source>
        <dbReference type="EMBL" id="KKN35846.1"/>
    </source>
</evidence>